<evidence type="ECO:0000313" key="5">
    <source>
        <dbReference type="EMBL" id="MCP2160577.1"/>
    </source>
</evidence>
<evidence type="ECO:0000256" key="1">
    <source>
        <dbReference type="ARBA" id="ARBA00022630"/>
    </source>
</evidence>
<evidence type="ECO:0000313" key="6">
    <source>
        <dbReference type="Proteomes" id="UP001205740"/>
    </source>
</evidence>
<dbReference type="Gene3D" id="3.40.109.10">
    <property type="entry name" value="NADH Oxidase"/>
    <property type="match status" value="1"/>
</dbReference>
<accession>A0ABT1H010</accession>
<evidence type="ECO:0000256" key="3">
    <source>
        <dbReference type="ARBA" id="ARBA00023002"/>
    </source>
</evidence>
<gene>
    <name evidence="5" type="ORF">LX12_001764</name>
</gene>
<dbReference type="PANTHER" id="PTHR23026:SF90">
    <property type="entry name" value="IODOTYROSINE DEIODINASE 1"/>
    <property type="match status" value="1"/>
</dbReference>
<dbReference type="Pfam" id="PF00881">
    <property type="entry name" value="Nitroreductase"/>
    <property type="match status" value="1"/>
</dbReference>
<proteinExistence type="predicted"/>
<dbReference type="Proteomes" id="UP001205740">
    <property type="component" value="Unassembled WGS sequence"/>
</dbReference>
<keyword evidence="6" id="KW-1185">Reference proteome</keyword>
<dbReference type="InterPro" id="IPR050627">
    <property type="entry name" value="Nitroreductase/BluB"/>
</dbReference>
<protein>
    <submittedName>
        <fullName evidence="5">Nitroreductase</fullName>
    </submittedName>
</protein>
<keyword evidence="1" id="KW-0285">Flavoprotein</keyword>
<sequence length="212" mass="23194">MELVEAMRTTGTCRYFSDELVTDEVLRQAFDHARFGPQGGNRQPVRWIVVRDDATKARLAELYMPYWNAYYAAIKEGQKAVGAIDRTVESANYFANHLAEVPVLVVVCAEMAGLHPTDHELGRLSVVGGASIYPVVQNLTLALRDQGVASAVTTLLCAEEPAVKELLNIPDDVITAAHVAVGYPAKGFPTKLTRAEVADVAFLDRFDNPMFA</sequence>
<dbReference type="CDD" id="cd02062">
    <property type="entry name" value="Nitro_FMN_reductase"/>
    <property type="match status" value="1"/>
</dbReference>
<feature type="domain" description="Nitroreductase" evidence="4">
    <location>
        <begin position="12"/>
        <end position="183"/>
    </location>
</feature>
<keyword evidence="3" id="KW-0560">Oxidoreductase</keyword>
<evidence type="ECO:0000256" key="2">
    <source>
        <dbReference type="ARBA" id="ARBA00022643"/>
    </source>
</evidence>
<name>A0ABT1H010_9NOCA</name>
<dbReference type="InterPro" id="IPR029479">
    <property type="entry name" value="Nitroreductase"/>
</dbReference>
<dbReference type="SUPFAM" id="SSF55469">
    <property type="entry name" value="FMN-dependent nitroreductase-like"/>
    <property type="match status" value="1"/>
</dbReference>
<comment type="caution">
    <text evidence="5">The sequence shown here is derived from an EMBL/GenBank/DDBJ whole genome shotgun (WGS) entry which is preliminary data.</text>
</comment>
<keyword evidence="2" id="KW-0288">FMN</keyword>
<organism evidence="5 6">
    <name type="scientific">Williamsia serinedens</name>
    <dbReference type="NCBI Taxonomy" id="391736"/>
    <lineage>
        <taxon>Bacteria</taxon>
        <taxon>Bacillati</taxon>
        <taxon>Actinomycetota</taxon>
        <taxon>Actinomycetes</taxon>
        <taxon>Mycobacteriales</taxon>
        <taxon>Nocardiaceae</taxon>
        <taxon>Williamsia</taxon>
    </lineage>
</organism>
<dbReference type="RefSeq" id="WP_253654159.1">
    <property type="nucleotide sequence ID" value="NZ_BAAAOE010000003.1"/>
</dbReference>
<dbReference type="InterPro" id="IPR000415">
    <property type="entry name" value="Nitroreductase-like"/>
</dbReference>
<evidence type="ECO:0000259" key="4">
    <source>
        <dbReference type="Pfam" id="PF00881"/>
    </source>
</evidence>
<reference evidence="5 6" key="1">
    <citation type="submission" date="2022-06" db="EMBL/GenBank/DDBJ databases">
        <title>Genomic Encyclopedia of Archaeal and Bacterial Type Strains, Phase II (KMG-II): from individual species to whole genera.</title>
        <authorList>
            <person name="Goeker M."/>
        </authorList>
    </citation>
    <scope>NUCLEOTIDE SEQUENCE [LARGE SCALE GENOMIC DNA]</scope>
    <source>
        <strain evidence="5 6">DSM 45037</strain>
    </source>
</reference>
<dbReference type="EMBL" id="JAMTCG010000003">
    <property type="protein sequence ID" value="MCP2160577.1"/>
    <property type="molecule type" value="Genomic_DNA"/>
</dbReference>
<dbReference type="PANTHER" id="PTHR23026">
    <property type="entry name" value="NADPH NITROREDUCTASE"/>
    <property type="match status" value="1"/>
</dbReference>